<dbReference type="Proteomes" id="UP000708148">
    <property type="component" value="Unassembled WGS sequence"/>
</dbReference>
<protein>
    <submittedName>
        <fullName evidence="1">Uncharacterized protein</fullName>
    </submittedName>
</protein>
<dbReference type="EMBL" id="CAJHUC010000867">
    <property type="protein sequence ID" value="CAD7698660.1"/>
    <property type="molecule type" value="Genomic_DNA"/>
</dbReference>
<comment type="caution">
    <text evidence="1">The sequence shown here is derived from an EMBL/GenBank/DDBJ whole genome shotgun (WGS) entry which is preliminary data.</text>
</comment>
<proteinExistence type="predicted"/>
<reference evidence="1" key="1">
    <citation type="submission" date="2020-12" db="EMBL/GenBank/DDBJ databases">
        <authorList>
            <person name="Iha C."/>
        </authorList>
    </citation>
    <scope>NUCLEOTIDE SEQUENCE</scope>
</reference>
<accession>A0A8S1IU88</accession>
<sequence length="133" mass="14419">MRPNKTVSVASGEHTQRILDVSPFKTVRIGVRHQFVNSSLANGTAVPLRGQETGHFCATSKLPTETMHSPNDSSQSPAFHWCATALMVLEQNESPSERGVFMANSDGIKMSNDTHSQQLATALIPSLRDLCAV</sequence>
<dbReference type="AlphaFoldDB" id="A0A8S1IU88"/>
<evidence type="ECO:0000313" key="2">
    <source>
        <dbReference type="Proteomes" id="UP000708148"/>
    </source>
</evidence>
<name>A0A8S1IU88_9CHLO</name>
<organism evidence="1 2">
    <name type="scientific">Ostreobium quekettii</name>
    <dbReference type="NCBI Taxonomy" id="121088"/>
    <lineage>
        <taxon>Eukaryota</taxon>
        <taxon>Viridiplantae</taxon>
        <taxon>Chlorophyta</taxon>
        <taxon>core chlorophytes</taxon>
        <taxon>Ulvophyceae</taxon>
        <taxon>TCBD clade</taxon>
        <taxon>Bryopsidales</taxon>
        <taxon>Ostreobineae</taxon>
        <taxon>Ostreobiaceae</taxon>
        <taxon>Ostreobium</taxon>
    </lineage>
</organism>
<keyword evidence="2" id="KW-1185">Reference proteome</keyword>
<gene>
    <name evidence="1" type="ORF">OSTQU699_LOCUS4021</name>
</gene>
<evidence type="ECO:0000313" key="1">
    <source>
        <dbReference type="EMBL" id="CAD7698660.1"/>
    </source>
</evidence>